<dbReference type="Pfam" id="PF02518">
    <property type="entry name" value="HATPase_c"/>
    <property type="match status" value="1"/>
</dbReference>
<keyword evidence="8" id="KW-1133">Transmembrane helix</keyword>
<dbReference type="SUPFAM" id="SSF55874">
    <property type="entry name" value="ATPase domain of HSP90 chaperone/DNA topoisomerase II/histidine kinase"/>
    <property type="match status" value="1"/>
</dbReference>
<dbReference type="InterPro" id="IPR005467">
    <property type="entry name" value="His_kinase_dom"/>
</dbReference>
<keyword evidence="5 10" id="KW-0418">Kinase</keyword>
<dbReference type="PRINTS" id="PR00344">
    <property type="entry name" value="BCTRLSENSOR"/>
</dbReference>
<sequence length="388" mass="41537">MARCIAAWSVMACRAAIWPILSGLGLLGLGAVALAACRFGLWGTALGAALVSTWIIALGVWQALRHDTRSDAIIEHRDPDQEPPYRLVLDQVPVPLVEIRGGQVSARNRSARSLFATDDLILPPPAALIEAGVHHLLQQGRRFRIDRIEMGDHMVAALIDVDAEERTAEARATAEMIQVLGHEMLNGLAPIVSLAESGLAAIAAPVRRDDLLPEILGTLGRRAEGLLRFSEAYRSMARLPEPIRKPVALKTIADDLARLFAGRWAGAVVLEIDIRQDMVAMIDGDQIIQAAWALLQNGAEAALAGAGKPRVALCVMQDAGRLLIEVRDTGAGVAPEDAIRIFRPFHTTKPGGTGVGLSLARQIALAHGGELTLSQSAPATFQMEIRGQ</sequence>
<dbReference type="RefSeq" id="WP_270076970.1">
    <property type="nucleotide sequence ID" value="NZ_CP115174.1"/>
</dbReference>
<evidence type="ECO:0000256" key="5">
    <source>
        <dbReference type="ARBA" id="ARBA00022777"/>
    </source>
</evidence>
<dbReference type="EMBL" id="CP115174">
    <property type="protein sequence ID" value="WBO22323.1"/>
    <property type="molecule type" value="Genomic_DNA"/>
</dbReference>
<keyword evidence="8" id="KW-0812">Transmembrane</keyword>
<feature type="domain" description="Histidine kinase" evidence="9">
    <location>
        <begin position="179"/>
        <end position="388"/>
    </location>
</feature>
<gene>
    <name evidence="10" type="ORF">PBT88_19610</name>
</gene>
<keyword evidence="6" id="KW-0067">ATP-binding</keyword>
<evidence type="ECO:0000256" key="1">
    <source>
        <dbReference type="ARBA" id="ARBA00000085"/>
    </source>
</evidence>
<keyword evidence="7" id="KW-0902">Two-component regulatory system</keyword>
<name>A0ABY7NLU1_9SPHN</name>
<dbReference type="PANTHER" id="PTHR43065:SF46">
    <property type="entry name" value="C4-DICARBOXYLATE TRANSPORT SENSOR PROTEIN DCTB"/>
    <property type="match status" value="1"/>
</dbReference>
<dbReference type="SMART" id="SM00387">
    <property type="entry name" value="HATPase_c"/>
    <property type="match status" value="1"/>
</dbReference>
<dbReference type="PROSITE" id="PS50109">
    <property type="entry name" value="HIS_KIN"/>
    <property type="match status" value="1"/>
</dbReference>
<keyword evidence="8" id="KW-0472">Membrane</keyword>
<evidence type="ECO:0000256" key="6">
    <source>
        <dbReference type="ARBA" id="ARBA00022840"/>
    </source>
</evidence>
<evidence type="ECO:0000259" key="9">
    <source>
        <dbReference type="PROSITE" id="PS50109"/>
    </source>
</evidence>
<evidence type="ECO:0000256" key="4">
    <source>
        <dbReference type="ARBA" id="ARBA00022741"/>
    </source>
</evidence>
<evidence type="ECO:0000256" key="3">
    <source>
        <dbReference type="ARBA" id="ARBA00022679"/>
    </source>
</evidence>
<dbReference type="InterPro" id="IPR004358">
    <property type="entry name" value="Sig_transdc_His_kin-like_C"/>
</dbReference>
<reference evidence="10 11" key="1">
    <citation type="submission" date="2022-12" db="EMBL/GenBank/DDBJ databases">
        <title>Sphingomonas abieness sp. nov., an endophytic bacterium isolated from Abies koreana.</title>
        <authorList>
            <person name="Jiang L."/>
            <person name="Lee J."/>
        </authorList>
    </citation>
    <scope>NUCLEOTIDE SEQUENCE [LARGE SCALE GENOMIC DNA]</scope>
    <source>
        <strain evidence="11">PAMB 00755</strain>
    </source>
</reference>
<dbReference type="Proteomes" id="UP001210865">
    <property type="component" value="Chromosome"/>
</dbReference>
<dbReference type="PANTHER" id="PTHR43065">
    <property type="entry name" value="SENSOR HISTIDINE KINASE"/>
    <property type="match status" value="1"/>
</dbReference>
<evidence type="ECO:0000256" key="2">
    <source>
        <dbReference type="ARBA" id="ARBA00012438"/>
    </source>
</evidence>
<dbReference type="GO" id="GO:0016301">
    <property type="term" value="F:kinase activity"/>
    <property type="evidence" value="ECO:0007669"/>
    <property type="project" value="UniProtKB-KW"/>
</dbReference>
<dbReference type="EC" id="2.7.13.3" evidence="2"/>
<organism evidence="10 11">
    <name type="scientific">Sphingomonas abietis</name>
    <dbReference type="NCBI Taxonomy" id="3012344"/>
    <lineage>
        <taxon>Bacteria</taxon>
        <taxon>Pseudomonadati</taxon>
        <taxon>Pseudomonadota</taxon>
        <taxon>Alphaproteobacteria</taxon>
        <taxon>Sphingomonadales</taxon>
        <taxon>Sphingomonadaceae</taxon>
        <taxon>Sphingomonas</taxon>
    </lineage>
</organism>
<evidence type="ECO:0000313" key="11">
    <source>
        <dbReference type="Proteomes" id="UP001210865"/>
    </source>
</evidence>
<evidence type="ECO:0000256" key="8">
    <source>
        <dbReference type="SAM" id="Phobius"/>
    </source>
</evidence>
<dbReference type="InterPro" id="IPR036890">
    <property type="entry name" value="HATPase_C_sf"/>
</dbReference>
<evidence type="ECO:0000256" key="7">
    <source>
        <dbReference type="ARBA" id="ARBA00023012"/>
    </source>
</evidence>
<dbReference type="InterPro" id="IPR003594">
    <property type="entry name" value="HATPase_dom"/>
</dbReference>
<keyword evidence="3" id="KW-0808">Transferase</keyword>
<keyword evidence="11" id="KW-1185">Reference proteome</keyword>
<keyword evidence="4" id="KW-0547">Nucleotide-binding</keyword>
<protein>
    <recommendedName>
        <fullName evidence="2">histidine kinase</fullName>
        <ecNumber evidence="2">2.7.13.3</ecNumber>
    </recommendedName>
</protein>
<dbReference type="Gene3D" id="3.30.565.10">
    <property type="entry name" value="Histidine kinase-like ATPase, C-terminal domain"/>
    <property type="match status" value="1"/>
</dbReference>
<feature type="transmembrane region" description="Helical" evidence="8">
    <location>
        <begin position="45"/>
        <end position="64"/>
    </location>
</feature>
<accession>A0ABY7NLU1</accession>
<evidence type="ECO:0000313" key="10">
    <source>
        <dbReference type="EMBL" id="WBO22323.1"/>
    </source>
</evidence>
<proteinExistence type="predicted"/>
<comment type="catalytic activity">
    <reaction evidence="1">
        <text>ATP + protein L-histidine = ADP + protein N-phospho-L-histidine.</text>
        <dbReference type="EC" id="2.7.13.3"/>
    </reaction>
</comment>